<reference evidence="1" key="1">
    <citation type="submission" date="2023-04" db="EMBL/GenBank/DDBJ databases">
        <title>Ambrosiozyma monospora NBRC 10751.</title>
        <authorList>
            <person name="Ichikawa N."/>
            <person name="Sato H."/>
            <person name="Tonouchi N."/>
        </authorList>
    </citation>
    <scope>NUCLEOTIDE SEQUENCE</scope>
    <source>
        <strain evidence="1">NBRC 10751</strain>
    </source>
</reference>
<keyword evidence="2" id="KW-1185">Reference proteome</keyword>
<dbReference type="Proteomes" id="UP001165064">
    <property type="component" value="Unassembled WGS sequence"/>
</dbReference>
<organism evidence="1 2">
    <name type="scientific">Ambrosiozyma monospora</name>
    <name type="common">Yeast</name>
    <name type="synonym">Endomycopsis monosporus</name>
    <dbReference type="NCBI Taxonomy" id="43982"/>
    <lineage>
        <taxon>Eukaryota</taxon>
        <taxon>Fungi</taxon>
        <taxon>Dikarya</taxon>
        <taxon>Ascomycota</taxon>
        <taxon>Saccharomycotina</taxon>
        <taxon>Pichiomycetes</taxon>
        <taxon>Pichiales</taxon>
        <taxon>Pichiaceae</taxon>
        <taxon>Ambrosiozyma</taxon>
    </lineage>
</organism>
<accession>A0ACB5U351</accession>
<evidence type="ECO:0000313" key="2">
    <source>
        <dbReference type="Proteomes" id="UP001165064"/>
    </source>
</evidence>
<protein>
    <submittedName>
        <fullName evidence="1">Unnamed protein product</fullName>
    </submittedName>
</protein>
<evidence type="ECO:0000313" key="1">
    <source>
        <dbReference type="EMBL" id="GMF00105.1"/>
    </source>
</evidence>
<name>A0ACB5U351_AMBMO</name>
<gene>
    <name evidence="1" type="ORF">Amon02_001091900</name>
</gene>
<comment type="caution">
    <text evidence="1">The sequence shown here is derived from an EMBL/GenBank/DDBJ whole genome shotgun (WGS) entry which is preliminary data.</text>
</comment>
<dbReference type="EMBL" id="BSXS01011268">
    <property type="protein sequence ID" value="GMF00105.1"/>
    <property type="molecule type" value="Genomic_DNA"/>
</dbReference>
<proteinExistence type="predicted"/>
<sequence length="252" mass="28938">MALNTVVSTFKGVDSPRAISYYNLSALSIIITYSIVIRQTYKSKPITFLFSQLPSLLKDDNVQYLLLAIVYRLFSSRFYGGISSFTLYPFGIFAVFHALTYFETNILRFVPGVTYAKQHQISGTIAKFIKDYNERSLFVAANFEVLSIATFIWPVIKMILTFRLIRPSYFFQNIKTISLFVSLVVFNKLRFNQNKYTQALIGSYDMRLNQYIYNSPLIPASLKQSVTRARAAAIYYLSFIKVPSAPVQKKRS</sequence>